<dbReference type="RefSeq" id="WP_062714915.1">
    <property type="nucleotide sequence ID" value="NZ_CAWRCI010000080.1"/>
</dbReference>
<sequence length="304" mass="33504">MSTKSKLSVGLLSLFVITLGIWKIGAKEMDSLRYLASFKTENSYCFAYINGLAAANNLKASSGTISAGLNATPYLENGTNDIAIKMASITAPKDLALLPDSRCELLISANTPEQQFNIASVIADADENNEPTGANTPQYNGSDKLGPVSEGKQAKSVLYVVERTFEAKGLPNWAWTTASPLSDTSENRQKIKDRYMDLWLFLKRKEIDALEAQASIAMSEMAPTESMSPHDYWLTIGINEALDDGKTAMPIEWEQYEIKFYKGGRLIRLEDSSGRTPLKLEDADTVFSYNPYLSLVNGKLVITR</sequence>
<dbReference type="AlphaFoldDB" id="A0A128FIY9"/>
<protein>
    <submittedName>
        <fullName evidence="2">Uncharacterized protein</fullName>
    </submittedName>
</protein>
<dbReference type="OrthoDB" id="6623352at2"/>
<accession>A0A128FIY9</accession>
<keyword evidence="3" id="KW-1185">Reference proteome</keyword>
<evidence type="ECO:0000313" key="3">
    <source>
        <dbReference type="Proteomes" id="UP000073601"/>
    </source>
</evidence>
<name>A0A128FIY9_9GAMM</name>
<proteinExistence type="predicted"/>
<reference evidence="3" key="1">
    <citation type="submission" date="2016-02" db="EMBL/GenBank/DDBJ databases">
        <authorList>
            <person name="Rodrigo-Torres Lidia"/>
            <person name="Arahal R.David."/>
        </authorList>
    </citation>
    <scope>NUCLEOTIDE SEQUENCE [LARGE SCALE GENOMIC DNA]</scope>
    <source>
        <strain evidence="3">CECT 8713</strain>
    </source>
</reference>
<dbReference type="Proteomes" id="UP000073601">
    <property type="component" value="Unassembled WGS sequence"/>
</dbReference>
<evidence type="ECO:0000256" key="1">
    <source>
        <dbReference type="SAM" id="MobiDB-lite"/>
    </source>
</evidence>
<evidence type="ECO:0000313" key="2">
    <source>
        <dbReference type="EMBL" id="CZF86762.1"/>
    </source>
</evidence>
<dbReference type="EMBL" id="FIZY01000080">
    <property type="protein sequence ID" value="CZF86762.1"/>
    <property type="molecule type" value="Genomic_DNA"/>
</dbReference>
<gene>
    <name evidence="2" type="ORF">GMA8713_04801</name>
</gene>
<feature type="region of interest" description="Disordered" evidence="1">
    <location>
        <begin position="127"/>
        <end position="148"/>
    </location>
</feature>
<feature type="compositionally biased region" description="Polar residues" evidence="1">
    <location>
        <begin position="130"/>
        <end position="141"/>
    </location>
</feature>
<organism evidence="2 3">
    <name type="scientific">Grimontia marina</name>
    <dbReference type="NCBI Taxonomy" id="646534"/>
    <lineage>
        <taxon>Bacteria</taxon>
        <taxon>Pseudomonadati</taxon>
        <taxon>Pseudomonadota</taxon>
        <taxon>Gammaproteobacteria</taxon>
        <taxon>Vibrionales</taxon>
        <taxon>Vibrionaceae</taxon>
        <taxon>Grimontia</taxon>
    </lineage>
</organism>